<dbReference type="STRING" id="48699.ENSPLAP00000011671"/>
<dbReference type="GO" id="GO:0000981">
    <property type="term" value="F:DNA-binding transcription factor activity, RNA polymerase II-specific"/>
    <property type="evidence" value="ECO:0007669"/>
    <property type="project" value="TreeGrafter"/>
</dbReference>
<keyword evidence="15" id="KW-1185">Reference proteome</keyword>
<reference evidence="14" key="2">
    <citation type="submission" date="2025-09" db="UniProtKB">
        <authorList>
            <consortium name="Ensembl"/>
        </authorList>
    </citation>
    <scope>IDENTIFICATION</scope>
</reference>
<dbReference type="GO" id="GO:0000978">
    <property type="term" value="F:RNA polymerase II cis-regulatory region sequence-specific DNA binding"/>
    <property type="evidence" value="ECO:0007669"/>
    <property type="project" value="TreeGrafter"/>
</dbReference>
<dbReference type="Ensembl" id="ENSPLAT00000019127.1">
    <property type="protein sequence ID" value="ENSPLAP00000011671.1"/>
    <property type="gene ID" value="ENSPLAG00000014837.1"/>
</dbReference>
<evidence type="ECO:0000256" key="9">
    <source>
        <dbReference type="ARBA" id="ARBA00023242"/>
    </source>
</evidence>
<dbReference type="InterPro" id="IPR051356">
    <property type="entry name" value="SOX/SOX-like_TF"/>
</dbReference>
<dbReference type="GO" id="GO:0032332">
    <property type="term" value="P:positive regulation of chondrocyte differentiation"/>
    <property type="evidence" value="ECO:0007669"/>
    <property type="project" value="TreeGrafter"/>
</dbReference>
<feature type="compositionally biased region" description="Basic and acidic residues" evidence="12">
    <location>
        <begin position="671"/>
        <end position="689"/>
    </location>
</feature>
<evidence type="ECO:0000256" key="3">
    <source>
        <dbReference type="ARBA" id="ARBA00022499"/>
    </source>
</evidence>
<evidence type="ECO:0000256" key="7">
    <source>
        <dbReference type="ARBA" id="ARBA00023159"/>
    </source>
</evidence>
<dbReference type="SMART" id="SM00398">
    <property type="entry name" value="HMG"/>
    <property type="match status" value="1"/>
</dbReference>
<feature type="DNA-binding region" description="HMG box" evidence="10">
    <location>
        <begin position="503"/>
        <end position="571"/>
    </location>
</feature>
<evidence type="ECO:0000259" key="13">
    <source>
        <dbReference type="PROSITE" id="PS50118"/>
    </source>
</evidence>
<reference evidence="14" key="1">
    <citation type="submission" date="2025-08" db="UniProtKB">
        <authorList>
            <consortium name="Ensembl"/>
        </authorList>
    </citation>
    <scope>IDENTIFICATION</scope>
</reference>
<dbReference type="Gene3D" id="1.10.30.10">
    <property type="entry name" value="High mobility group box domain"/>
    <property type="match status" value="1"/>
</dbReference>
<comment type="subcellular location">
    <subcellularLocation>
        <location evidence="1">Nucleus</location>
    </subcellularLocation>
</comment>
<proteinExistence type="predicted"/>
<keyword evidence="2" id="KW-0217">Developmental protein</keyword>
<dbReference type="PANTHER" id="PTHR45789:SF1">
    <property type="entry name" value="TRANSCRIPTION FACTOR SOX-6"/>
    <property type="match status" value="1"/>
</dbReference>
<evidence type="ECO:0000256" key="4">
    <source>
        <dbReference type="ARBA" id="ARBA00022782"/>
    </source>
</evidence>
<evidence type="ECO:0000256" key="2">
    <source>
        <dbReference type="ARBA" id="ARBA00022473"/>
    </source>
</evidence>
<dbReference type="Pfam" id="PF00505">
    <property type="entry name" value="HMG_box"/>
    <property type="match status" value="1"/>
</dbReference>
<evidence type="ECO:0000256" key="1">
    <source>
        <dbReference type="ARBA" id="ARBA00004123"/>
    </source>
</evidence>
<dbReference type="PROSITE" id="PS50118">
    <property type="entry name" value="HMG_BOX_2"/>
    <property type="match status" value="1"/>
</dbReference>
<dbReference type="GO" id="GO:0045165">
    <property type="term" value="P:cell fate commitment"/>
    <property type="evidence" value="ECO:0007669"/>
    <property type="project" value="TreeGrafter"/>
</dbReference>
<dbReference type="GeneTree" id="ENSGT00940000156433"/>
<evidence type="ECO:0000313" key="15">
    <source>
        <dbReference type="Proteomes" id="UP000261500"/>
    </source>
</evidence>
<feature type="compositionally biased region" description="Low complexity" evidence="12">
    <location>
        <begin position="286"/>
        <end position="303"/>
    </location>
</feature>
<dbReference type="GO" id="GO:0007417">
    <property type="term" value="P:central nervous system development"/>
    <property type="evidence" value="ECO:0007669"/>
    <property type="project" value="TreeGrafter"/>
</dbReference>
<dbReference type="InterPro" id="IPR009071">
    <property type="entry name" value="HMG_box_dom"/>
</dbReference>
<protein>
    <submittedName>
        <fullName evidence="14">SRY-box transcription factor 6</fullName>
    </submittedName>
</protein>
<dbReference type="SUPFAM" id="SSF47095">
    <property type="entry name" value="HMG-box"/>
    <property type="match status" value="1"/>
</dbReference>
<feature type="compositionally biased region" description="Gly residues" evidence="12">
    <location>
        <begin position="636"/>
        <end position="646"/>
    </location>
</feature>
<evidence type="ECO:0000256" key="6">
    <source>
        <dbReference type="ARBA" id="ARBA00023125"/>
    </source>
</evidence>
<dbReference type="AlphaFoldDB" id="A0A3B3UFY4"/>
<dbReference type="Proteomes" id="UP000261500">
    <property type="component" value="Unplaced"/>
</dbReference>
<organism evidence="14 15">
    <name type="scientific">Poecilia latipinna</name>
    <name type="common">sailfin molly</name>
    <dbReference type="NCBI Taxonomy" id="48699"/>
    <lineage>
        <taxon>Eukaryota</taxon>
        <taxon>Metazoa</taxon>
        <taxon>Chordata</taxon>
        <taxon>Craniata</taxon>
        <taxon>Vertebrata</taxon>
        <taxon>Euteleostomi</taxon>
        <taxon>Actinopterygii</taxon>
        <taxon>Neopterygii</taxon>
        <taxon>Teleostei</taxon>
        <taxon>Neoteleostei</taxon>
        <taxon>Acanthomorphata</taxon>
        <taxon>Ovalentaria</taxon>
        <taxon>Atherinomorphae</taxon>
        <taxon>Cyprinodontiformes</taxon>
        <taxon>Poeciliidae</taxon>
        <taxon>Poeciliinae</taxon>
        <taxon>Poecilia</taxon>
    </lineage>
</organism>
<keyword evidence="8" id="KW-0804">Transcription</keyword>
<dbReference type="CDD" id="cd22042">
    <property type="entry name" value="HMG-box_EGL13-like"/>
    <property type="match status" value="1"/>
</dbReference>
<dbReference type="InterPro" id="IPR036910">
    <property type="entry name" value="HMG_box_dom_sf"/>
</dbReference>
<keyword evidence="5" id="KW-0805">Transcription regulation</keyword>
<accession>A0A3B3UFY4</accession>
<feature type="compositionally biased region" description="Acidic residues" evidence="12">
    <location>
        <begin position="657"/>
        <end position="670"/>
    </location>
</feature>
<evidence type="ECO:0000256" key="8">
    <source>
        <dbReference type="ARBA" id="ARBA00023163"/>
    </source>
</evidence>
<evidence type="ECO:0000256" key="5">
    <source>
        <dbReference type="ARBA" id="ARBA00023015"/>
    </source>
</evidence>
<evidence type="ECO:0000256" key="10">
    <source>
        <dbReference type="PROSITE-ProRule" id="PRU00267"/>
    </source>
</evidence>
<keyword evidence="7" id="KW-0010">Activator</keyword>
<evidence type="ECO:0000256" key="12">
    <source>
        <dbReference type="SAM" id="MobiDB-lite"/>
    </source>
</evidence>
<feature type="coiled-coil region" evidence="11">
    <location>
        <begin position="107"/>
        <end position="160"/>
    </location>
</feature>
<keyword evidence="11" id="KW-0175">Coiled coil</keyword>
<evidence type="ECO:0000256" key="11">
    <source>
        <dbReference type="SAM" id="Coils"/>
    </source>
</evidence>
<feature type="region of interest" description="Disordered" evidence="12">
    <location>
        <begin position="286"/>
        <end position="370"/>
    </location>
</feature>
<keyword evidence="4" id="KW-0221">Differentiation</keyword>
<keyword evidence="6 10" id="KW-0238">DNA-binding</keyword>
<sequence length="689" mass="77391">MLARNSHISFGCVYPQCPALQFASCFWYSRRHSNMSELTSAKWRPRFSGEPEFGCPFTPLIDVTFHLYFFAEPSCMVRLLSKDWKDHVEGLNASELLGEVKGTPESLEEKERQLSTMIGQLISLREQLLAAHDEQKKMAASQLEKQRQQMELARQQQEQVGTIRTGAGGQRHRTVRLVQGHMPPLMIPLFPHDQRSLAAAAAAQQGFLFPPGMSYKPGENYPMQFIPSTMAAAAASGLSPLQLQPLTSCWRTILISCWFFWFFLFLQQLYAAQLASMQISPGAKMAPLPQAPNSSSPLSPSNLKSEKRASSPVTQIKEEGSTQPLNLSARPKTAEPYRSPTSPTQSLLPGNKTSPGGLGKGRIPSPIPIPNMGRNASLDILSSLNSTALFGDQDAVMKAIQEARSMREQIQREQLHHQQQQPGHQSLEAKLSALSSMNLNNSNKERLHYETLSQHLGKLGEDAGKMVHRVIDLTRPEDLDGNNITEARVFREARGRNSSEPHIKRPMNAFMVWAKDERRKILQTFPDMHNSNISKILGSRWKAMTNQEKQPYYEEQARLSKIHLEKYPNYKYKPRPKRTCIIDGKKLRIGEYKQLMRSRRQEMRQFFKTNFTLNTSASPEPNIPVIQSTYGVKSEPGGGGSNGTGVGAMDLPGDPANGDDDMDMYEDFEDEPKSDYSSEHETREVVSAN</sequence>
<dbReference type="FunFam" id="1.10.30.10:FF:000003">
    <property type="entry name" value="Putative transcription factor SOX-6"/>
    <property type="match status" value="1"/>
</dbReference>
<keyword evidence="3" id="KW-1017">Isopeptide bond</keyword>
<keyword evidence="9 10" id="KW-0539">Nucleus</keyword>
<dbReference type="PANTHER" id="PTHR45789">
    <property type="entry name" value="FI18025P1"/>
    <property type="match status" value="1"/>
</dbReference>
<evidence type="ECO:0000313" key="14">
    <source>
        <dbReference type="Ensembl" id="ENSPLAP00000011671.1"/>
    </source>
</evidence>
<name>A0A3B3UFY4_9TELE</name>
<dbReference type="GO" id="GO:0005634">
    <property type="term" value="C:nucleus"/>
    <property type="evidence" value="ECO:0007669"/>
    <property type="project" value="UniProtKB-SubCell"/>
</dbReference>
<feature type="compositionally biased region" description="Polar residues" evidence="12">
    <location>
        <begin position="339"/>
        <end position="354"/>
    </location>
</feature>
<feature type="domain" description="HMG box" evidence="13">
    <location>
        <begin position="503"/>
        <end position="571"/>
    </location>
</feature>
<feature type="region of interest" description="Disordered" evidence="12">
    <location>
        <begin position="632"/>
        <end position="689"/>
    </location>
</feature>